<gene>
    <name evidence="3" type="primary">LOC104791997</name>
</gene>
<proteinExistence type="predicted"/>
<reference evidence="3" key="2">
    <citation type="submission" date="2025-08" db="UniProtKB">
        <authorList>
            <consortium name="RefSeq"/>
        </authorList>
    </citation>
    <scope>IDENTIFICATION</scope>
    <source>
        <tissue evidence="3">Leaf</tissue>
    </source>
</reference>
<feature type="compositionally biased region" description="Polar residues" evidence="1">
    <location>
        <begin position="1"/>
        <end position="12"/>
    </location>
</feature>
<dbReference type="GeneID" id="104791997"/>
<name>A0ABM0ZIS3_CAMSA</name>
<dbReference type="RefSeq" id="XP_010516313.1">
    <property type="nucleotide sequence ID" value="XM_010518011.2"/>
</dbReference>
<accession>A0ABM0ZIS3</accession>
<sequence>MEESGDNLNATETEGEQSDSEDQQSDSEEEPSDSEEEPDSEQCDTPNPRSLNQKTNGGGEGESESKSTESSSNIRRNLRSGSRS</sequence>
<keyword evidence="2" id="KW-1185">Reference proteome</keyword>
<protein>
    <submittedName>
        <fullName evidence="3">Dentin matrix acidic phosphoprotein 1-like</fullName>
    </submittedName>
</protein>
<feature type="compositionally biased region" description="Polar residues" evidence="1">
    <location>
        <begin position="43"/>
        <end position="53"/>
    </location>
</feature>
<feature type="region of interest" description="Disordered" evidence="1">
    <location>
        <begin position="1"/>
        <end position="84"/>
    </location>
</feature>
<evidence type="ECO:0000313" key="3">
    <source>
        <dbReference type="RefSeq" id="XP_010516313.1"/>
    </source>
</evidence>
<feature type="compositionally biased region" description="Acidic residues" evidence="1">
    <location>
        <begin position="13"/>
        <end position="42"/>
    </location>
</feature>
<dbReference type="Proteomes" id="UP000694864">
    <property type="component" value="Chromosome 6"/>
</dbReference>
<evidence type="ECO:0000313" key="2">
    <source>
        <dbReference type="Proteomes" id="UP000694864"/>
    </source>
</evidence>
<evidence type="ECO:0000256" key="1">
    <source>
        <dbReference type="SAM" id="MobiDB-lite"/>
    </source>
</evidence>
<organism evidence="2 3">
    <name type="scientific">Camelina sativa</name>
    <name type="common">False flax</name>
    <name type="synonym">Myagrum sativum</name>
    <dbReference type="NCBI Taxonomy" id="90675"/>
    <lineage>
        <taxon>Eukaryota</taxon>
        <taxon>Viridiplantae</taxon>
        <taxon>Streptophyta</taxon>
        <taxon>Embryophyta</taxon>
        <taxon>Tracheophyta</taxon>
        <taxon>Spermatophyta</taxon>
        <taxon>Magnoliopsida</taxon>
        <taxon>eudicotyledons</taxon>
        <taxon>Gunneridae</taxon>
        <taxon>Pentapetalae</taxon>
        <taxon>rosids</taxon>
        <taxon>malvids</taxon>
        <taxon>Brassicales</taxon>
        <taxon>Brassicaceae</taxon>
        <taxon>Camelineae</taxon>
        <taxon>Camelina</taxon>
    </lineage>
</organism>
<reference evidence="2" key="1">
    <citation type="journal article" date="2014" name="Nat. Commun.">
        <title>The emerging biofuel crop Camelina sativa retains a highly undifferentiated hexaploid genome structure.</title>
        <authorList>
            <person name="Kagale S."/>
            <person name="Koh C."/>
            <person name="Nixon J."/>
            <person name="Bollina V."/>
            <person name="Clarke W.E."/>
            <person name="Tuteja R."/>
            <person name="Spillane C."/>
            <person name="Robinson S.J."/>
            <person name="Links M.G."/>
            <person name="Clarke C."/>
            <person name="Higgins E.E."/>
            <person name="Huebert T."/>
            <person name="Sharpe A.G."/>
            <person name="Parkin I.A."/>
        </authorList>
    </citation>
    <scope>NUCLEOTIDE SEQUENCE [LARGE SCALE GENOMIC DNA]</scope>
    <source>
        <strain evidence="2">cv. DH55</strain>
    </source>
</reference>